<feature type="transmembrane region" description="Helical" evidence="8">
    <location>
        <begin position="20"/>
        <end position="40"/>
    </location>
</feature>
<dbReference type="EMBL" id="JALHLF010000006">
    <property type="protein sequence ID" value="MCJ2181661.1"/>
    <property type="molecule type" value="Genomic_DNA"/>
</dbReference>
<dbReference type="NCBIfam" id="TIGR03007">
    <property type="entry name" value="pepcterm_ChnLen"/>
    <property type="match status" value="1"/>
</dbReference>
<feature type="compositionally biased region" description="Basic and acidic residues" evidence="7">
    <location>
        <begin position="181"/>
        <end position="204"/>
    </location>
</feature>
<feature type="domain" description="Tyrosine-protein kinase G-rich" evidence="10">
    <location>
        <begin position="362"/>
        <end position="436"/>
    </location>
</feature>
<comment type="caution">
    <text evidence="11">The sequence shown here is derived from an EMBL/GenBank/DDBJ whole genome shotgun (WGS) entry which is preliminary data.</text>
</comment>
<feature type="transmembrane region" description="Helical" evidence="8">
    <location>
        <begin position="481"/>
        <end position="502"/>
    </location>
</feature>
<evidence type="ECO:0000256" key="2">
    <source>
        <dbReference type="ARBA" id="ARBA00022475"/>
    </source>
</evidence>
<dbReference type="Pfam" id="PF13807">
    <property type="entry name" value="GNVR"/>
    <property type="match status" value="1"/>
</dbReference>
<accession>A0ABT0B9C8</accession>
<feature type="region of interest" description="Disordered" evidence="7">
    <location>
        <begin position="181"/>
        <end position="210"/>
    </location>
</feature>
<keyword evidence="12" id="KW-1185">Reference proteome</keyword>
<evidence type="ECO:0000256" key="4">
    <source>
        <dbReference type="ARBA" id="ARBA00022989"/>
    </source>
</evidence>
<evidence type="ECO:0000259" key="9">
    <source>
        <dbReference type="Pfam" id="PF02706"/>
    </source>
</evidence>
<dbReference type="Proteomes" id="UP001162881">
    <property type="component" value="Unassembled WGS sequence"/>
</dbReference>
<evidence type="ECO:0000256" key="7">
    <source>
        <dbReference type="SAM" id="MobiDB-lite"/>
    </source>
</evidence>
<evidence type="ECO:0000256" key="8">
    <source>
        <dbReference type="SAM" id="Phobius"/>
    </source>
</evidence>
<sequence length="508" mass="54588">MNTLYEELLAALHSVWHRRWIALGCAWAICLVGWLAVALIPNSYQSSARIFIQLDDALAQQVGIGVADKKRDIERIRQTLTSAVNLEKVVRATRLGDSIDSPKQMEAAVLALGKTVSVTSQQDNLFEIKATANKSSFSDAENARLAQNVAQKLIDIFREENLSGNRGDMAESMQFLNQQLKQRESELEAAESKRSAFEAQHPEMADGGSMAGQRLESAQAEMRGVDADLAAAQSAKAAIVGQIASTPRMLPGGDTPGSAQAALMKAQSDLAGMRARGLTENHPDVIAARNQVAQLKVAAAAEVRTGSAGVPNPAYTSLQSILAERTANVQALISRRAALESNVASMTAAAISNPELAADAKRIARDYDVLRQQYDKLLQDREELRIRGEVKTEREAVKFEVVDPPTTPRTPVAPNRPLLLVGVLIVGLGGGCALAFGLSKVRSVFATTSGLERATGLPVLGAISQNLTDQVKALRRRRLKYFYGASAALGCLLLVLLAVEFVQRGMVA</sequence>
<dbReference type="InterPro" id="IPR032807">
    <property type="entry name" value="GNVR"/>
</dbReference>
<dbReference type="InterPro" id="IPR003856">
    <property type="entry name" value="LPS_length_determ_N"/>
</dbReference>
<dbReference type="Pfam" id="PF02706">
    <property type="entry name" value="Wzz"/>
    <property type="match status" value="1"/>
</dbReference>
<keyword evidence="4 8" id="KW-1133">Transmembrane helix</keyword>
<dbReference type="InterPro" id="IPR050445">
    <property type="entry name" value="Bact_polysacc_biosynth/exp"/>
</dbReference>
<proteinExistence type="predicted"/>
<keyword evidence="3 8" id="KW-0812">Transmembrane</keyword>
<evidence type="ECO:0000256" key="6">
    <source>
        <dbReference type="SAM" id="Coils"/>
    </source>
</evidence>
<name>A0ABT0B9C8_9SPHN</name>
<evidence type="ECO:0000313" key="12">
    <source>
        <dbReference type="Proteomes" id="UP001162881"/>
    </source>
</evidence>
<feature type="coiled-coil region" evidence="6">
    <location>
        <begin position="360"/>
        <end position="387"/>
    </location>
</feature>
<dbReference type="RefSeq" id="WP_244016785.1">
    <property type="nucleotide sequence ID" value="NZ_JALHLF010000006.1"/>
</dbReference>
<dbReference type="InterPro" id="IPR014345">
    <property type="entry name" value="XrtA_polysacc_chain"/>
</dbReference>
<dbReference type="PANTHER" id="PTHR32309">
    <property type="entry name" value="TYROSINE-PROTEIN KINASE"/>
    <property type="match status" value="1"/>
</dbReference>
<dbReference type="PANTHER" id="PTHR32309:SF13">
    <property type="entry name" value="FERRIC ENTEROBACTIN TRANSPORT PROTEIN FEPE"/>
    <property type="match status" value="1"/>
</dbReference>
<keyword evidence="5 8" id="KW-0472">Membrane</keyword>
<feature type="transmembrane region" description="Helical" evidence="8">
    <location>
        <begin position="418"/>
        <end position="438"/>
    </location>
</feature>
<reference evidence="11" key="1">
    <citation type="submission" date="2022-03" db="EMBL/GenBank/DDBJ databases">
        <title>Identification of a novel bacterium isolated from mangrove sediments.</title>
        <authorList>
            <person name="Pan X."/>
        </authorList>
    </citation>
    <scope>NUCLEOTIDE SEQUENCE</scope>
    <source>
        <strain evidence="11">B1949</strain>
    </source>
</reference>
<evidence type="ECO:0000313" key="11">
    <source>
        <dbReference type="EMBL" id="MCJ2181661.1"/>
    </source>
</evidence>
<keyword evidence="2" id="KW-1003">Cell membrane</keyword>
<evidence type="ECO:0000256" key="1">
    <source>
        <dbReference type="ARBA" id="ARBA00004651"/>
    </source>
</evidence>
<keyword evidence="6" id="KW-0175">Coiled coil</keyword>
<comment type="subcellular location">
    <subcellularLocation>
        <location evidence="1">Cell membrane</location>
        <topology evidence="1">Multi-pass membrane protein</topology>
    </subcellularLocation>
</comment>
<evidence type="ECO:0000259" key="10">
    <source>
        <dbReference type="Pfam" id="PF13807"/>
    </source>
</evidence>
<protein>
    <submittedName>
        <fullName evidence="11">Wzz/FepE/Etk N-terminal domain-containing protein</fullName>
    </submittedName>
</protein>
<feature type="domain" description="Polysaccharide chain length determinant N-terminal" evidence="9">
    <location>
        <begin position="12"/>
        <end position="91"/>
    </location>
</feature>
<gene>
    <name evidence="11" type="ORF">MTR62_02905</name>
</gene>
<organism evidence="11 12">
    <name type="scientific">Novosphingobium organovorum</name>
    <dbReference type="NCBI Taxonomy" id="2930092"/>
    <lineage>
        <taxon>Bacteria</taxon>
        <taxon>Pseudomonadati</taxon>
        <taxon>Pseudomonadota</taxon>
        <taxon>Alphaproteobacteria</taxon>
        <taxon>Sphingomonadales</taxon>
        <taxon>Sphingomonadaceae</taxon>
        <taxon>Novosphingobium</taxon>
    </lineage>
</organism>
<evidence type="ECO:0000256" key="5">
    <source>
        <dbReference type="ARBA" id="ARBA00023136"/>
    </source>
</evidence>
<evidence type="ECO:0000256" key="3">
    <source>
        <dbReference type="ARBA" id="ARBA00022692"/>
    </source>
</evidence>